<feature type="binding site" evidence="9">
    <location>
        <position position="163"/>
    </location>
    <ligand>
        <name>substrate</name>
    </ligand>
</feature>
<feature type="active site" description="Proton donor/acceptor" evidence="8">
    <location>
        <position position="307"/>
    </location>
</feature>
<evidence type="ECO:0000256" key="6">
    <source>
        <dbReference type="ARBA" id="ARBA00023277"/>
    </source>
</evidence>
<accession>A0A0F7VF32</accession>
<dbReference type="FunFam" id="3.20.20.140:FF:000065">
    <property type="entry name" value="N-acetylglucosamine-6-phosphate deacetylase"/>
    <property type="match status" value="1"/>
</dbReference>
<dbReference type="OrthoDB" id="10264777at2759"/>
<dbReference type="EC" id="3.5.1.25" evidence="2"/>
<dbReference type="InterPro" id="IPR011059">
    <property type="entry name" value="Metal-dep_hydrolase_composite"/>
</dbReference>
<feature type="binding site" evidence="9">
    <location>
        <begin position="342"/>
        <end position="344"/>
    </location>
    <ligand>
        <name>substrate</name>
    </ligand>
</feature>
<dbReference type="STRING" id="104259.A0A0F7VF32"/>
<dbReference type="Proteomes" id="UP000042958">
    <property type="component" value="Unassembled WGS sequence"/>
</dbReference>
<dbReference type="PANTHER" id="PTHR11113:SF14">
    <property type="entry name" value="N-ACETYLGLUCOSAMINE-6-PHOSPHATE DEACETYLASE"/>
    <property type="match status" value="1"/>
</dbReference>
<dbReference type="InterPro" id="IPR032466">
    <property type="entry name" value="Metal_Hydrolase"/>
</dbReference>
<dbReference type="SUPFAM" id="SSF51556">
    <property type="entry name" value="Metallo-dependent hydrolases"/>
    <property type="match status" value="1"/>
</dbReference>
<dbReference type="InterPro" id="IPR006680">
    <property type="entry name" value="Amidohydro-rel"/>
</dbReference>
<dbReference type="GO" id="GO:0008448">
    <property type="term" value="F:N-acetylglucosamine-6-phosphate deacetylase activity"/>
    <property type="evidence" value="ECO:0007669"/>
    <property type="project" value="UniProtKB-EC"/>
</dbReference>
<keyword evidence="13" id="KW-1185">Reference proteome</keyword>
<protein>
    <recommendedName>
        <fullName evidence="3">N-acetylglucosamine-6-phosphate deacetylase</fullName>
        <ecNumber evidence="2">3.5.1.25</ecNumber>
    </recommendedName>
</protein>
<organism evidence="12 13">
    <name type="scientific">Penicillium brasilianum</name>
    <dbReference type="NCBI Taxonomy" id="104259"/>
    <lineage>
        <taxon>Eukaryota</taxon>
        <taxon>Fungi</taxon>
        <taxon>Dikarya</taxon>
        <taxon>Ascomycota</taxon>
        <taxon>Pezizomycotina</taxon>
        <taxon>Eurotiomycetes</taxon>
        <taxon>Eurotiomycetidae</taxon>
        <taxon>Eurotiales</taxon>
        <taxon>Aspergillaceae</taxon>
        <taxon>Penicillium</taxon>
    </lineage>
</organism>
<comment type="similarity">
    <text evidence="1">Belongs to the metallo-dependent hydrolases superfamily. NagA family.</text>
</comment>
<feature type="binding site" evidence="10">
    <location>
        <position position="248"/>
    </location>
    <ligand>
        <name>Zn(2+)</name>
        <dbReference type="ChEBI" id="CHEBI:29105"/>
    </ligand>
</feature>
<evidence type="ECO:0000256" key="8">
    <source>
        <dbReference type="PIRSR" id="PIRSR038994-1"/>
    </source>
</evidence>
<evidence type="ECO:0000256" key="10">
    <source>
        <dbReference type="PIRSR" id="PIRSR038994-3"/>
    </source>
</evidence>
<evidence type="ECO:0000256" key="4">
    <source>
        <dbReference type="ARBA" id="ARBA00022723"/>
    </source>
</evidence>
<dbReference type="InterPro" id="IPR003764">
    <property type="entry name" value="GlcNAc_6-P_deAcase"/>
</dbReference>
<dbReference type="PANTHER" id="PTHR11113">
    <property type="entry name" value="N-ACETYLGLUCOSAMINE-6-PHOSPHATE DEACETYLASE"/>
    <property type="match status" value="1"/>
</dbReference>
<evidence type="ECO:0000256" key="5">
    <source>
        <dbReference type="ARBA" id="ARBA00022801"/>
    </source>
</evidence>
<dbReference type="EMBL" id="CDHK01000003">
    <property type="protein sequence ID" value="CEO58545.1"/>
    <property type="molecule type" value="Genomic_DNA"/>
</dbReference>
<evidence type="ECO:0000256" key="3">
    <source>
        <dbReference type="ARBA" id="ARBA00018029"/>
    </source>
</evidence>
<evidence type="ECO:0000313" key="13">
    <source>
        <dbReference type="Proteomes" id="UP000042958"/>
    </source>
</evidence>
<evidence type="ECO:0000256" key="2">
    <source>
        <dbReference type="ARBA" id="ARBA00011899"/>
    </source>
</evidence>
<comment type="cofactor">
    <cofactor evidence="10">
        <name>a divalent metal cation</name>
        <dbReference type="ChEBI" id="CHEBI:60240"/>
    </cofactor>
    <text evidence="10">Binds 1 divalent metal cation per subunit.</text>
</comment>
<reference evidence="13" key="1">
    <citation type="journal article" date="2015" name="Genome Announc.">
        <title>Draft genome sequence of the fungus Penicillium brasilianum MG11.</title>
        <authorList>
            <person name="Horn F."/>
            <person name="Linde J."/>
            <person name="Mattern D.J."/>
            <person name="Walther G."/>
            <person name="Guthke R."/>
            <person name="Brakhage A.A."/>
            <person name="Valiante V."/>
        </authorList>
    </citation>
    <scope>NUCLEOTIDE SEQUENCE [LARGE SCALE GENOMIC DNA]</scope>
    <source>
        <strain evidence="13">MG11</strain>
    </source>
</reference>
<dbReference type="PIRSF" id="PIRSF038994">
    <property type="entry name" value="NagA"/>
    <property type="match status" value="1"/>
</dbReference>
<feature type="binding site" evidence="9">
    <location>
        <position position="285"/>
    </location>
    <ligand>
        <name>substrate</name>
    </ligand>
</feature>
<feature type="binding site" evidence="9">
    <location>
        <begin position="251"/>
        <end position="252"/>
    </location>
    <ligand>
        <name>substrate</name>
    </ligand>
</feature>
<proteinExistence type="inferred from homology"/>
<keyword evidence="4 10" id="KW-0479">Metal-binding</keyword>
<feature type="binding site" evidence="10">
    <location>
        <position position="152"/>
    </location>
    <ligand>
        <name>Zn(2+)</name>
        <dbReference type="ChEBI" id="CHEBI:29105"/>
    </ligand>
</feature>
<evidence type="ECO:0000259" key="11">
    <source>
        <dbReference type="Pfam" id="PF01979"/>
    </source>
</evidence>
<dbReference type="CDD" id="cd00854">
    <property type="entry name" value="NagA"/>
    <property type="match status" value="1"/>
</dbReference>
<dbReference type="Pfam" id="PF01979">
    <property type="entry name" value="Amidohydro_1"/>
    <property type="match status" value="1"/>
</dbReference>
<feature type="binding site" evidence="10">
    <location>
        <position position="227"/>
    </location>
    <ligand>
        <name>Zn(2+)</name>
        <dbReference type="ChEBI" id="CHEBI:29105"/>
    </ligand>
</feature>
<dbReference type="GO" id="GO:0006046">
    <property type="term" value="P:N-acetylglucosamine catabolic process"/>
    <property type="evidence" value="ECO:0007669"/>
    <property type="project" value="TreeGrafter"/>
</dbReference>
<feature type="binding site" evidence="9">
    <location>
        <position position="259"/>
    </location>
    <ligand>
        <name>substrate</name>
    </ligand>
</feature>
<evidence type="ECO:0000256" key="1">
    <source>
        <dbReference type="ARBA" id="ARBA00010716"/>
    </source>
</evidence>
<dbReference type="AlphaFoldDB" id="A0A0F7VF32"/>
<evidence type="ECO:0000313" key="12">
    <source>
        <dbReference type="EMBL" id="CEO58545.1"/>
    </source>
</evidence>
<comment type="catalytic activity">
    <reaction evidence="7">
        <text>N-acetyl-D-glucosamine 6-phosphate + H2O = D-glucosamine 6-phosphate + acetate</text>
        <dbReference type="Rhea" id="RHEA:22936"/>
        <dbReference type="ChEBI" id="CHEBI:15377"/>
        <dbReference type="ChEBI" id="CHEBI:30089"/>
        <dbReference type="ChEBI" id="CHEBI:57513"/>
        <dbReference type="ChEBI" id="CHEBI:58725"/>
        <dbReference type="EC" id="3.5.1.25"/>
    </reaction>
</comment>
<dbReference type="NCBIfam" id="TIGR00221">
    <property type="entry name" value="nagA"/>
    <property type="match status" value="1"/>
</dbReference>
<dbReference type="GO" id="GO:0046872">
    <property type="term" value="F:metal ion binding"/>
    <property type="evidence" value="ECO:0007669"/>
    <property type="project" value="UniProtKB-KW"/>
</dbReference>
<evidence type="ECO:0000256" key="7">
    <source>
        <dbReference type="ARBA" id="ARBA00047647"/>
    </source>
</evidence>
<keyword evidence="5" id="KW-0378">Hydrolase</keyword>
<dbReference type="SUPFAM" id="SSF51338">
    <property type="entry name" value="Composite domain of metallo-dependent hydrolases"/>
    <property type="match status" value="1"/>
</dbReference>
<name>A0A0F7VF32_PENBI</name>
<evidence type="ECO:0000256" key="9">
    <source>
        <dbReference type="PIRSR" id="PIRSR038994-2"/>
    </source>
</evidence>
<sequence length="434" mass="46690">MPGKTTSASMPRITKFTNCRLVRGSSLIEQDLWIDSLTGKILKDQEAFYELHLSPDEIIDLGGRILAPGLIDTQLNGAQGFDFSVPCATKNEYDEGLRLVNQGLARTGVTAYLPTVVSSTPEVYWQVLPSLGPTAATHRPQDGAESLGAHVEGPFISPGRNGIHKPEVLRAAQTYDDLIHCYGASNLTPPTPHTSPIKMITAAPEVGNMMAQIPHITDSGIIYSIGHSDATYEQAVSATHQGARMITHLFNAMRPFYHRNPGVFGLLGQSERRRPFYGVIADGIHLHPTSIKIAYNAHPDGLVLVTDAMRLCGLPDGVYEWTNGERIVKTGARLTLEGSDKIAGSSATLIECVNNFRRWSGASTADAINAATAVPARMLGLEKVKGCLDAGADADLVVLGESDDPYSGRTLTVDQVWKFGVKIHDAEKVAAVAV</sequence>
<feature type="domain" description="Amidohydrolase-related" evidence="11">
    <location>
        <begin position="65"/>
        <end position="400"/>
    </location>
</feature>
<keyword evidence="6" id="KW-0119">Carbohydrate metabolism</keyword>
<gene>
    <name evidence="12" type="ORF">PMG11_03259</name>
</gene>
<dbReference type="Gene3D" id="3.20.20.140">
    <property type="entry name" value="Metal-dependent hydrolases"/>
    <property type="match status" value="1"/>
</dbReference>